<reference evidence="5 6" key="1">
    <citation type="submission" date="2014-07" db="EMBL/GenBank/DDBJ databases">
        <title>Genome of Chryseobacterium luteum DSM 18605.</title>
        <authorList>
            <person name="Stropko S.J."/>
            <person name="Pipes S.E."/>
            <person name="Newman J.D."/>
        </authorList>
    </citation>
    <scope>NUCLEOTIDE SEQUENCE [LARGE SCALE GENOMIC DNA]</scope>
    <source>
        <strain evidence="5 6">DSM 18605</strain>
    </source>
</reference>
<dbReference type="Proteomes" id="UP000028703">
    <property type="component" value="Unassembled WGS sequence"/>
</dbReference>
<protein>
    <submittedName>
        <fullName evidence="5">AraC family transcriptional regulator</fullName>
    </submittedName>
</protein>
<keyword evidence="3" id="KW-0804">Transcription</keyword>
<evidence type="ECO:0000313" key="6">
    <source>
        <dbReference type="Proteomes" id="UP000028703"/>
    </source>
</evidence>
<dbReference type="PROSITE" id="PS01124">
    <property type="entry name" value="HTH_ARAC_FAMILY_2"/>
    <property type="match status" value="1"/>
</dbReference>
<evidence type="ECO:0000259" key="4">
    <source>
        <dbReference type="PROSITE" id="PS01124"/>
    </source>
</evidence>
<dbReference type="OrthoDB" id="2600165at2"/>
<dbReference type="EMBL" id="JPRO01000011">
    <property type="protein sequence ID" value="KFF02539.1"/>
    <property type="molecule type" value="Genomic_DNA"/>
</dbReference>
<dbReference type="AlphaFoldDB" id="A0A085ZDM5"/>
<dbReference type="Gene3D" id="1.10.10.60">
    <property type="entry name" value="Homeodomain-like"/>
    <property type="match status" value="1"/>
</dbReference>
<dbReference type="Pfam" id="PF12833">
    <property type="entry name" value="HTH_18"/>
    <property type="match status" value="1"/>
</dbReference>
<keyword evidence="2" id="KW-0238">DNA-binding</keyword>
<evidence type="ECO:0000313" key="5">
    <source>
        <dbReference type="EMBL" id="KFF02539.1"/>
    </source>
</evidence>
<evidence type="ECO:0000256" key="2">
    <source>
        <dbReference type="ARBA" id="ARBA00023125"/>
    </source>
</evidence>
<sequence>MRSKQSKIHKFKSLSEFHVMFALPKPEHPLVSFIRLENMKMPEKTLPDYLVLDFYKIAYKDSIGKAKYGQHHYNFGEGGLVFTAPGQLFEKPKSSKGKGCILLIHSDFFLSYPLAKKIRQYGFFSYAADEALHLSEKEKETVFSVFKIIDEEINSRVDDFSQDVIISQIELLLNYSSRFYKRQFITYKAVNDDLVQQFEAVLDSFFNSDHELHNGMPSVQIVAEQLNVSANYLSDVLRSLTGLNTQQHIHNRLIDAAKEILSTTQLSVSEIAYHLGFDYPQSFTRLFKSKTKLTPLEFRQSFN</sequence>
<dbReference type="GO" id="GO:0043565">
    <property type="term" value="F:sequence-specific DNA binding"/>
    <property type="evidence" value="ECO:0007669"/>
    <property type="project" value="InterPro"/>
</dbReference>
<keyword evidence="6" id="KW-1185">Reference proteome</keyword>
<keyword evidence="1" id="KW-0805">Transcription regulation</keyword>
<dbReference type="STRING" id="421531.IX38_13095"/>
<dbReference type="SUPFAM" id="SSF46689">
    <property type="entry name" value="Homeodomain-like"/>
    <property type="match status" value="1"/>
</dbReference>
<proteinExistence type="predicted"/>
<name>A0A085ZDM5_9FLAO</name>
<dbReference type="PANTHER" id="PTHR43280">
    <property type="entry name" value="ARAC-FAMILY TRANSCRIPTIONAL REGULATOR"/>
    <property type="match status" value="1"/>
</dbReference>
<organism evidence="5 6">
    <name type="scientific">Chryseobacterium luteum</name>
    <dbReference type="NCBI Taxonomy" id="421531"/>
    <lineage>
        <taxon>Bacteria</taxon>
        <taxon>Pseudomonadati</taxon>
        <taxon>Bacteroidota</taxon>
        <taxon>Flavobacteriia</taxon>
        <taxon>Flavobacteriales</taxon>
        <taxon>Weeksellaceae</taxon>
        <taxon>Chryseobacterium group</taxon>
        <taxon>Chryseobacterium</taxon>
    </lineage>
</organism>
<comment type="caution">
    <text evidence="5">The sequence shown here is derived from an EMBL/GenBank/DDBJ whole genome shotgun (WGS) entry which is preliminary data.</text>
</comment>
<dbReference type="InterPro" id="IPR009057">
    <property type="entry name" value="Homeodomain-like_sf"/>
</dbReference>
<dbReference type="InterPro" id="IPR018060">
    <property type="entry name" value="HTH_AraC"/>
</dbReference>
<dbReference type="SMART" id="SM00342">
    <property type="entry name" value="HTH_ARAC"/>
    <property type="match status" value="1"/>
</dbReference>
<feature type="domain" description="HTH araC/xylS-type" evidence="4">
    <location>
        <begin position="196"/>
        <end position="301"/>
    </location>
</feature>
<accession>A0A085ZDM5</accession>
<dbReference type="InterPro" id="IPR018062">
    <property type="entry name" value="HTH_AraC-typ_CS"/>
</dbReference>
<evidence type="ECO:0000256" key="1">
    <source>
        <dbReference type="ARBA" id="ARBA00023015"/>
    </source>
</evidence>
<dbReference type="eggNOG" id="COG2207">
    <property type="taxonomic scope" value="Bacteria"/>
</dbReference>
<dbReference type="GO" id="GO:0003700">
    <property type="term" value="F:DNA-binding transcription factor activity"/>
    <property type="evidence" value="ECO:0007669"/>
    <property type="project" value="InterPro"/>
</dbReference>
<dbReference type="RefSeq" id="WP_034705606.1">
    <property type="nucleotide sequence ID" value="NZ_JPRO01000011.1"/>
</dbReference>
<gene>
    <name evidence="5" type="ORF">IX38_13095</name>
</gene>
<evidence type="ECO:0000256" key="3">
    <source>
        <dbReference type="ARBA" id="ARBA00023163"/>
    </source>
</evidence>
<dbReference type="PANTHER" id="PTHR43280:SF32">
    <property type="entry name" value="TRANSCRIPTIONAL REGULATORY PROTEIN"/>
    <property type="match status" value="1"/>
</dbReference>
<dbReference type="PROSITE" id="PS00041">
    <property type="entry name" value="HTH_ARAC_FAMILY_1"/>
    <property type="match status" value="1"/>
</dbReference>